<comment type="caution">
    <text evidence="1">The sequence shown here is derived from an EMBL/GenBank/DDBJ whole genome shotgun (WGS) entry which is preliminary data.</text>
</comment>
<dbReference type="AlphaFoldDB" id="A0A948RSU5"/>
<protein>
    <submittedName>
        <fullName evidence="1">Uncharacterized protein</fullName>
    </submittedName>
</protein>
<accession>A0A948RSU5</accession>
<dbReference type="EMBL" id="JAHJDP010000004">
    <property type="protein sequence ID" value="MBU2689371.1"/>
    <property type="molecule type" value="Genomic_DNA"/>
</dbReference>
<dbReference type="PROSITE" id="PS51257">
    <property type="entry name" value="PROKAR_LIPOPROTEIN"/>
    <property type="match status" value="1"/>
</dbReference>
<dbReference type="SUPFAM" id="SSF54427">
    <property type="entry name" value="NTF2-like"/>
    <property type="match status" value="1"/>
</dbReference>
<evidence type="ECO:0000313" key="2">
    <source>
        <dbReference type="Proteomes" id="UP000777784"/>
    </source>
</evidence>
<evidence type="ECO:0000313" key="1">
    <source>
        <dbReference type="EMBL" id="MBU2689371.1"/>
    </source>
</evidence>
<proteinExistence type="predicted"/>
<dbReference type="InterPro" id="IPR032710">
    <property type="entry name" value="NTF2-like_dom_sf"/>
</dbReference>
<dbReference type="Proteomes" id="UP000777784">
    <property type="component" value="Unassembled WGS sequence"/>
</dbReference>
<gene>
    <name evidence="1" type="ORF">KJ970_00460</name>
</gene>
<name>A0A948RSU5_UNCEI</name>
<reference evidence="1" key="1">
    <citation type="submission" date="2021-05" db="EMBL/GenBank/DDBJ databases">
        <title>Energy efficiency and biological interactions define the core microbiome of deep oligotrophic groundwater.</title>
        <authorList>
            <person name="Mehrshad M."/>
            <person name="Lopez-Fernandez M."/>
            <person name="Bell E."/>
            <person name="Bernier-Latmani R."/>
            <person name="Bertilsson S."/>
            <person name="Dopson M."/>
        </authorList>
    </citation>
    <scope>NUCLEOTIDE SEQUENCE</scope>
    <source>
        <strain evidence="1">Modern_marine.mb.64</strain>
    </source>
</reference>
<organism evidence="1 2">
    <name type="scientific">Eiseniibacteriota bacterium</name>
    <dbReference type="NCBI Taxonomy" id="2212470"/>
    <lineage>
        <taxon>Bacteria</taxon>
        <taxon>Candidatus Eiseniibacteriota</taxon>
    </lineage>
</organism>
<sequence length="191" mass="21920">MQNLKAIRWIILLIIPLVAGCPWSTESGKLPPPVTEKFLERTSPENLLHNFGLAWERKNFEEYILLFSEDYTFFFSDVDVEEHPDIPPSWGLEQDKEATRGLFEDTNVEDVELDWVVGPREESEFAQADVKILVTNIYLTVNIRDPEDGVLTTNIIQGAADFHFRKTEETTAEGDTLWHIVVWKDLTTVGP</sequence>